<organism evidence="1">
    <name type="scientific">Anguilla anguilla</name>
    <name type="common">European freshwater eel</name>
    <name type="synonym">Muraena anguilla</name>
    <dbReference type="NCBI Taxonomy" id="7936"/>
    <lineage>
        <taxon>Eukaryota</taxon>
        <taxon>Metazoa</taxon>
        <taxon>Chordata</taxon>
        <taxon>Craniata</taxon>
        <taxon>Vertebrata</taxon>
        <taxon>Euteleostomi</taxon>
        <taxon>Actinopterygii</taxon>
        <taxon>Neopterygii</taxon>
        <taxon>Teleostei</taxon>
        <taxon>Anguilliformes</taxon>
        <taxon>Anguillidae</taxon>
        <taxon>Anguilla</taxon>
    </lineage>
</organism>
<name>A0A0E9SR76_ANGAN</name>
<proteinExistence type="predicted"/>
<reference evidence="1" key="2">
    <citation type="journal article" date="2015" name="Fish Shellfish Immunol.">
        <title>Early steps in the European eel (Anguilla anguilla)-Vibrio vulnificus interaction in the gills: Role of the RtxA13 toxin.</title>
        <authorList>
            <person name="Callol A."/>
            <person name="Pajuelo D."/>
            <person name="Ebbesson L."/>
            <person name="Teles M."/>
            <person name="MacKenzie S."/>
            <person name="Amaro C."/>
        </authorList>
    </citation>
    <scope>NUCLEOTIDE SEQUENCE</scope>
</reference>
<accession>A0A0E9SR76</accession>
<protein>
    <submittedName>
        <fullName evidence="1">Uncharacterized protein</fullName>
    </submittedName>
</protein>
<reference evidence="1" key="1">
    <citation type="submission" date="2014-11" db="EMBL/GenBank/DDBJ databases">
        <authorList>
            <person name="Amaro Gonzalez C."/>
        </authorList>
    </citation>
    <scope>NUCLEOTIDE SEQUENCE</scope>
</reference>
<sequence length="43" mass="5015">MRFVVLFVLMCASPVTLINIKLRCTHSKMFSATSLHLTEYIWL</sequence>
<evidence type="ECO:0000313" key="1">
    <source>
        <dbReference type="EMBL" id="JAH43190.1"/>
    </source>
</evidence>
<dbReference type="AlphaFoldDB" id="A0A0E9SR76"/>
<dbReference type="EMBL" id="GBXM01065387">
    <property type="protein sequence ID" value="JAH43190.1"/>
    <property type="molecule type" value="Transcribed_RNA"/>
</dbReference>